<dbReference type="OrthoDB" id="5241784at2"/>
<dbReference type="InterPro" id="IPR036890">
    <property type="entry name" value="HATPase_C_sf"/>
</dbReference>
<feature type="transmembrane region" description="Helical" evidence="4">
    <location>
        <begin position="65"/>
        <end position="83"/>
    </location>
</feature>
<dbReference type="GO" id="GO:0046983">
    <property type="term" value="F:protein dimerization activity"/>
    <property type="evidence" value="ECO:0007669"/>
    <property type="project" value="InterPro"/>
</dbReference>
<dbReference type="AlphaFoldDB" id="A0A229SV27"/>
<keyword evidence="4" id="KW-1133">Transmembrane helix</keyword>
<sequence length="402" mass="43272">MAKGEGADHRFGLNNREAWWEDPPRGQRGGGPDKVRWPIFSIAFTLPYLIPVTKRLLAADQVTPGLIGLWALVYGYALSYALFPLAFDRARPVRFAYGVGMLTLGLTLVGAANANPFVLLYGTAAMVFLVPPAWVVILDGAAVVLAAVIMLLAGRFGNDYGDLITVSSVTLAMFFMSSLIRAIRRLEQANAEIATLAVTNERQRVARDLHDLLGHSLTTITVKAGLARRVLESSGDIPRAVEEIREVESLTRSALSDVRATVSEYREVSLSAELVGARAALRAAEIDADLPHAVDNVRPEFQNTFGYVLREAVTNVLRHSGAKQVEVRLGENWLEIEDDGSATEVVPGNGLRGLRERLDAVGGTLRPSARPGGGLLVRAEIPLPEPRAAATAVRTEPAGGLA</sequence>
<gene>
    <name evidence="6" type="ORF">CF165_31550</name>
</gene>
<comment type="caution">
    <text evidence="6">The sequence shown here is derived from an EMBL/GenBank/DDBJ whole genome shotgun (WGS) entry which is preliminary data.</text>
</comment>
<dbReference type="InterPro" id="IPR050482">
    <property type="entry name" value="Sensor_HK_TwoCompSys"/>
</dbReference>
<keyword evidence="4" id="KW-0472">Membrane</keyword>
<keyword evidence="7" id="KW-1185">Reference proteome</keyword>
<keyword evidence="2 6" id="KW-0418">Kinase</keyword>
<dbReference type="PANTHER" id="PTHR24421:SF63">
    <property type="entry name" value="SENSOR HISTIDINE KINASE DESK"/>
    <property type="match status" value="1"/>
</dbReference>
<evidence type="ECO:0000256" key="4">
    <source>
        <dbReference type="SAM" id="Phobius"/>
    </source>
</evidence>
<organism evidence="6 7">
    <name type="scientific">Amycolatopsis vastitatis</name>
    <dbReference type="NCBI Taxonomy" id="1905142"/>
    <lineage>
        <taxon>Bacteria</taxon>
        <taxon>Bacillati</taxon>
        <taxon>Actinomycetota</taxon>
        <taxon>Actinomycetes</taxon>
        <taxon>Pseudonocardiales</taxon>
        <taxon>Pseudonocardiaceae</taxon>
        <taxon>Amycolatopsis</taxon>
    </lineage>
</organism>
<dbReference type="SUPFAM" id="SSF55874">
    <property type="entry name" value="ATPase domain of HSP90 chaperone/DNA topoisomerase II/histidine kinase"/>
    <property type="match status" value="1"/>
</dbReference>
<dbReference type="Gene3D" id="3.30.565.10">
    <property type="entry name" value="Histidine kinase-like ATPase, C-terminal domain"/>
    <property type="match status" value="1"/>
</dbReference>
<evidence type="ECO:0000256" key="3">
    <source>
        <dbReference type="ARBA" id="ARBA00023012"/>
    </source>
</evidence>
<feature type="domain" description="Signal transduction histidine kinase subgroup 3 dimerisation and phosphoacceptor" evidence="5">
    <location>
        <begin position="201"/>
        <end position="269"/>
    </location>
</feature>
<dbReference type="Gene3D" id="1.20.5.1930">
    <property type="match status" value="1"/>
</dbReference>
<dbReference type="EMBL" id="NMUL01000038">
    <property type="protein sequence ID" value="OXM62915.1"/>
    <property type="molecule type" value="Genomic_DNA"/>
</dbReference>
<feature type="transmembrane region" description="Helical" evidence="4">
    <location>
        <begin position="160"/>
        <end position="180"/>
    </location>
</feature>
<keyword evidence="1" id="KW-0808">Transferase</keyword>
<protein>
    <submittedName>
        <fullName evidence="6">Two-component sensor histidine kinase</fullName>
    </submittedName>
</protein>
<reference evidence="7" key="1">
    <citation type="submission" date="2017-07" db="EMBL/GenBank/DDBJ databases">
        <title>Comparative genome mining reveals phylogenetic distribution patterns of secondary metabolites in Amycolatopsis.</title>
        <authorList>
            <person name="Adamek M."/>
            <person name="Alanjary M."/>
            <person name="Sales-Ortells H."/>
            <person name="Goodfellow M."/>
            <person name="Bull A.T."/>
            <person name="Kalinowski J."/>
            <person name="Ziemert N."/>
        </authorList>
    </citation>
    <scope>NUCLEOTIDE SEQUENCE [LARGE SCALE GENOMIC DNA]</scope>
    <source>
        <strain evidence="7">H5</strain>
    </source>
</reference>
<proteinExistence type="predicted"/>
<dbReference type="GO" id="GO:0000155">
    <property type="term" value="F:phosphorelay sensor kinase activity"/>
    <property type="evidence" value="ECO:0007669"/>
    <property type="project" value="InterPro"/>
</dbReference>
<evidence type="ECO:0000259" key="5">
    <source>
        <dbReference type="Pfam" id="PF07730"/>
    </source>
</evidence>
<evidence type="ECO:0000256" key="2">
    <source>
        <dbReference type="ARBA" id="ARBA00022777"/>
    </source>
</evidence>
<dbReference type="Pfam" id="PF07730">
    <property type="entry name" value="HisKA_3"/>
    <property type="match status" value="1"/>
</dbReference>
<dbReference type="RefSeq" id="WP_093951226.1">
    <property type="nucleotide sequence ID" value="NZ_NMUL01000038.1"/>
</dbReference>
<dbReference type="PANTHER" id="PTHR24421">
    <property type="entry name" value="NITRATE/NITRITE SENSOR PROTEIN NARX-RELATED"/>
    <property type="match status" value="1"/>
</dbReference>
<dbReference type="InterPro" id="IPR011712">
    <property type="entry name" value="Sig_transdc_His_kin_sub3_dim/P"/>
</dbReference>
<feature type="transmembrane region" description="Helical" evidence="4">
    <location>
        <begin position="35"/>
        <end position="53"/>
    </location>
</feature>
<dbReference type="Proteomes" id="UP000215199">
    <property type="component" value="Unassembled WGS sequence"/>
</dbReference>
<evidence type="ECO:0000313" key="6">
    <source>
        <dbReference type="EMBL" id="OXM62915.1"/>
    </source>
</evidence>
<dbReference type="GO" id="GO:0016020">
    <property type="term" value="C:membrane"/>
    <property type="evidence" value="ECO:0007669"/>
    <property type="project" value="InterPro"/>
</dbReference>
<evidence type="ECO:0000256" key="1">
    <source>
        <dbReference type="ARBA" id="ARBA00022679"/>
    </source>
</evidence>
<keyword evidence="3" id="KW-0902">Two-component regulatory system</keyword>
<feature type="transmembrane region" description="Helical" evidence="4">
    <location>
        <begin position="133"/>
        <end position="153"/>
    </location>
</feature>
<feature type="transmembrane region" description="Helical" evidence="4">
    <location>
        <begin position="95"/>
        <end position="113"/>
    </location>
</feature>
<evidence type="ECO:0000313" key="7">
    <source>
        <dbReference type="Proteomes" id="UP000215199"/>
    </source>
</evidence>
<keyword evidence="4" id="KW-0812">Transmembrane</keyword>
<dbReference type="CDD" id="cd16917">
    <property type="entry name" value="HATPase_UhpB-NarQ-NarX-like"/>
    <property type="match status" value="1"/>
</dbReference>
<name>A0A229SV27_9PSEU</name>
<accession>A0A229SV27</accession>